<dbReference type="Proteomes" id="UP000509459">
    <property type="component" value="Chromosome"/>
</dbReference>
<proteinExistence type="predicted"/>
<dbReference type="InterPro" id="IPR025674">
    <property type="entry name" value="Imm6"/>
</dbReference>
<gene>
    <name evidence="1" type="ORF">FOC72_04125</name>
</gene>
<evidence type="ECO:0000313" key="1">
    <source>
        <dbReference type="EMBL" id="QKQ43751.1"/>
    </source>
</evidence>
<evidence type="ECO:0008006" key="3">
    <source>
        <dbReference type="Google" id="ProtNLM"/>
    </source>
</evidence>
<dbReference type="EMBL" id="CP054570">
    <property type="protein sequence ID" value="QKQ43751.1"/>
    <property type="molecule type" value="Genomic_DNA"/>
</dbReference>
<dbReference type="AlphaFoldDB" id="A0A859EM70"/>
<protein>
    <recommendedName>
        <fullName evidence="3">Immunity protein Imm6</fullName>
    </recommendedName>
</protein>
<dbReference type="Pfam" id="PF14434">
    <property type="entry name" value="Imm6"/>
    <property type="match status" value="1"/>
</dbReference>
<organism evidence="1 2">
    <name type="scientific">Streptococcus sanguinis</name>
    <dbReference type="NCBI Taxonomy" id="1305"/>
    <lineage>
        <taxon>Bacteria</taxon>
        <taxon>Bacillati</taxon>
        <taxon>Bacillota</taxon>
        <taxon>Bacilli</taxon>
        <taxon>Lactobacillales</taxon>
        <taxon>Streptococcaceae</taxon>
        <taxon>Streptococcus</taxon>
    </lineage>
</organism>
<accession>A0A859EM70</accession>
<reference evidence="1 2" key="1">
    <citation type="submission" date="2020-05" db="EMBL/GenBank/DDBJ databases">
        <title>FDA dAtabase for Regulatory Grade micrObial Sequences (FDA-ARGOS): Supporting development and validation of Infectious Disease Dx tests.</title>
        <authorList>
            <person name="Bojja K."/>
            <person name="Kessler A."/>
            <person name="Tallon L."/>
            <person name="Sadzewicz L."/>
            <person name="Zhao X."/>
            <person name="Vavikolanu K."/>
            <person name="Mehta A."/>
            <person name="Aluvathingal J."/>
            <person name="Nadendla S."/>
            <person name="Myers T."/>
            <person name="Yan Y."/>
            <person name="Sichtig H."/>
        </authorList>
    </citation>
    <scope>NUCLEOTIDE SEQUENCE [LARGE SCALE GENOMIC DNA]</scope>
    <source>
        <strain evidence="1 2">FDAARGOS_770</strain>
    </source>
</reference>
<dbReference type="RefSeq" id="WP_002895348.1">
    <property type="nucleotide sequence ID" value="NZ_CP054570.1"/>
</dbReference>
<sequence>MELSLNLLHFMQKLTDSLERYIKNLDYKEYVHKTLELTSKSIDRISESDPDLLYSRLENIDEEDILTYFELDKETNPAIWSCIANFLALVSYYSYEATGEKYFPETIENVDEETLEDYFDNYKKLINSYKELSKLNNSLQDEKYLKDKVVGHYFKFLFEGKR</sequence>
<evidence type="ECO:0000313" key="2">
    <source>
        <dbReference type="Proteomes" id="UP000509459"/>
    </source>
</evidence>
<name>A0A859EM70_STRSA</name>